<feature type="domain" description="ATPase AAA-type core" evidence="2">
    <location>
        <begin position="297"/>
        <end position="419"/>
    </location>
</feature>
<dbReference type="SUPFAM" id="SSF52540">
    <property type="entry name" value="P-loop containing nucleoside triphosphate hydrolases"/>
    <property type="match status" value="1"/>
</dbReference>
<dbReference type="EMBL" id="JACCBY010000001">
    <property type="protein sequence ID" value="NYD89057.1"/>
    <property type="molecule type" value="Genomic_DNA"/>
</dbReference>
<dbReference type="InterPro" id="IPR051396">
    <property type="entry name" value="Bact_Antivir_Def_Nuclease"/>
</dbReference>
<dbReference type="InterPro" id="IPR003959">
    <property type="entry name" value="ATPase_AAA_core"/>
</dbReference>
<dbReference type="AlphaFoldDB" id="A0A7Y9K0N1"/>
<evidence type="ECO:0000256" key="1">
    <source>
        <dbReference type="SAM" id="MobiDB-lite"/>
    </source>
</evidence>
<name>A0A7Y9K0N1_9SPHN</name>
<feature type="region of interest" description="Disordered" evidence="1">
    <location>
        <begin position="802"/>
        <end position="845"/>
    </location>
</feature>
<dbReference type="PANTHER" id="PTHR43581">
    <property type="entry name" value="ATP/GTP PHOSPHATASE"/>
    <property type="match status" value="1"/>
</dbReference>
<dbReference type="Pfam" id="PF13304">
    <property type="entry name" value="AAA_21"/>
    <property type="match status" value="1"/>
</dbReference>
<reference evidence="3 4" key="1">
    <citation type="submission" date="2020-08" db="EMBL/GenBank/DDBJ databases">
        <title>The Agave Microbiome: Exploring the role of microbial communities in plant adaptations to desert environments.</title>
        <authorList>
            <person name="Partida-Martinez L.P."/>
        </authorList>
    </citation>
    <scope>NUCLEOTIDE SEQUENCE [LARGE SCALE GENOMIC DNA]</scope>
    <source>
        <strain evidence="3 4">AS2.3</strain>
    </source>
</reference>
<dbReference type="CDD" id="cd00267">
    <property type="entry name" value="ABC_ATPase"/>
    <property type="match status" value="1"/>
</dbReference>
<accession>A0A7Y9K0N1</accession>
<evidence type="ECO:0000313" key="3">
    <source>
        <dbReference type="EMBL" id="NYD89057.1"/>
    </source>
</evidence>
<dbReference type="Proteomes" id="UP000517753">
    <property type="component" value="Unassembled WGS sequence"/>
</dbReference>
<dbReference type="GO" id="GO:0016887">
    <property type="term" value="F:ATP hydrolysis activity"/>
    <property type="evidence" value="ECO:0007669"/>
    <property type="project" value="InterPro"/>
</dbReference>
<evidence type="ECO:0000313" key="4">
    <source>
        <dbReference type="Proteomes" id="UP000517753"/>
    </source>
</evidence>
<dbReference type="RefSeq" id="WP_179507575.1">
    <property type="nucleotide sequence ID" value="NZ_JACCBY010000001.1"/>
</dbReference>
<dbReference type="Gene3D" id="3.40.50.300">
    <property type="entry name" value="P-loop containing nucleotide triphosphate hydrolases"/>
    <property type="match status" value="1"/>
</dbReference>
<organism evidence="3 4">
    <name type="scientific">Sphingomonas melonis</name>
    <dbReference type="NCBI Taxonomy" id="152682"/>
    <lineage>
        <taxon>Bacteria</taxon>
        <taxon>Pseudomonadati</taxon>
        <taxon>Pseudomonadota</taxon>
        <taxon>Alphaproteobacteria</taxon>
        <taxon>Sphingomonadales</taxon>
        <taxon>Sphingomonadaceae</taxon>
        <taxon>Sphingomonas</taxon>
    </lineage>
</organism>
<sequence>MRLETVYARFYKSFNFDSVRKSHPGAKPEAWDLIAGDFYPYVTIAIDPRITAVVGANESGKSHLLGAIKSAITGNDIEQRDLCRYSPFFSVERGMTSWPHLGLKWSSLNAEEVASLRSAAPEAPADFSTFHMFREGPDVLRLFFPRKNGAPTEVGLTGAAARSFGRDFLPLPFEIKAGVGLPNAVPLAWLRDEIEPSSALATRRGRAALLEAGAFVLDNLPADAQQFAGIASTLFPRISGYRTSRGAAVADEDPKALGLARDLLVRLALIDPERLADLAKAIDDGDDGHANALVARINHQLARHLNFPKFWVQDRDFAIKVSPRDVDLVFTIQDRTGTEYTFAERSHGLKYFLSYLIQAQTREPSADRAEILLMDEPDAFLSAEAQQDLLKIFDNFAHPEGDTRPVQVIYVTHSPFLLDKNRAERIRVLQKGRASEGTRVIRNASRNHYEPLRSAFGAFVGETAFIGSCNLLVEGAADQVLLAGASRLIRAGASPGRGDSLDLNRIVIVPCGSAGQMPYTVYLIRGRDTEKPPVIALLDADPAGRDAAKALRGGEKRIGRLIKPEYVLDVATAVEPDVNGRVPVEIEDLVPTPLAVRAANEYFLEIEEFRGERPAAFTIQELPSTLSADESVFDALNTLAKARGRHIDKIGFARAVIGICEKEGAEDIDVAAFLTRMRPLFRKLTETQRAAERDASKARISSLVDRLQSNFRRDHPDVATTEQALHLLEDVADVLDDSREADAVRTRLLQLRRDFALDDHETLTIDRYDVFLVELAGLKHSFEHVEGQQSDVVAKNDIAAPETKTIAKKARTARKTQANEGQIRTPRASTPRRKATDKSKPGIDS</sequence>
<proteinExistence type="predicted"/>
<keyword evidence="4" id="KW-1185">Reference proteome</keyword>
<evidence type="ECO:0000259" key="2">
    <source>
        <dbReference type="Pfam" id="PF13304"/>
    </source>
</evidence>
<dbReference type="PANTHER" id="PTHR43581:SF4">
    <property type="entry name" value="ATP_GTP PHOSPHATASE"/>
    <property type="match status" value="1"/>
</dbReference>
<dbReference type="InterPro" id="IPR027417">
    <property type="entry name" value="P-loop_NTPase"/>
</dbReference>
<gene>
    <name evidence="3" type="ORF">HD841_000826</name>
</gene>
<comment type="caution">
    <text evidence="3">The sequence shown here is derived from an EMBL/GenBank/DDBJ whole genome shotgun (WGS) entry which is preliminary data.</text>
</comment>
<feature type="compositionally biased region" description="Basic and acidic residues" evidence="1">
    <location>
        <begin position="834"/>
        <end position="845"/>
    </location>
</feature>
<protein>
    <submittedName>
        <fullName evidence="3">Putative ATPase</fullName>
    </submittedName>
</protein>
<dbReference type="GO" id="GO:0005524">
    <property type="term" value="F:ATP binding"/>
    <property type="evidence" value="ECO:0007669"/>
    <property type="project" value="InterPro"/>
</dbReference>